<dbReference type="EMBL" id="GL629765">
    <property type="protein sequence ID" value="EFX04568.1"/>
    <property type="molecule type" value="Genomic_DNA"/>
</dbReference>
<dbReference type="InParanoid" id="F0XCD7"/>
<keyword evidence="2" id="KW-1185">Reference proteome</keyword>
<dbReference type="GeneID" id="25974380"/>
<dbReference type="Proteomes" id="UP000007796">
    <property type="component" value="Unassembled WGS sequence"/>
</dbReference>
<evidence type="ECO:0000313" key="2">
    <source>
        <dbReference type="Proteomes" id="UP000007796"/>
    </source>
</evidence>
<dbReference type="RefSeq" id="XP_014174050.1">
    <property type="nucleotide sequence ID" value="XM_014318575.1"/>
</dbReference>
<accession>F0XCD7</accession>
<protein>
    <submittedName>
        <fullName evidence="1">Uncharacterized protein</fullName>
    </submittedName>
</protein>
<organism evidence="2">
    <name type="scientific">Grosmannia clavigera (strain kw1407 / UAMH 11150)</name>
    <name type="common">Blue stain fungus</name>
    <name type="synonym">Graphiocladiella clavigera</name>
    <dbReference type="NCBI Taxonomy" id="655863"/>
    <lineage>
        <taxon>Eukaryota</taxon>
        <taxon>Fungi</taxon>
        <taxon>Dikarya</taxon>
        <taxon>Ascomycota</taxon>
        <taxon>Pezizomycotina</taxon>
        <taxon>Sordariomycetes</taxon>
        <taxon>Sordariomycetidae</taxon>
        <taxon>Ophiostomatales</taxon>
        <taxon>Ophiostomataceae</taxon>
        <taxon>Leptographium</taxon>
    </lineage>
</organism>
<sequence length="91" mass="9612">MNLAIDSGINYCAEWFGSILTTTYSKFPSVLETATPSIQDGQTFADDLSSGKSRSNTTATIVIISIAIVSTMSTVTSPGPTKAKYAPRLDS</sequence>
<dbReference type="HOGENOM" id="CLU_2427221_0_0_1"/>
<name>F0XCD7_GROCL</name>
<dbReference type="AlphaFoldDB" id="F0XCD7"/>
<gene>
    <name evidence="1" type="ORF">CMQ_1496</name>
</gene>
<proteinExistence type="predicted"/>
<evidence type="ECO:0000313" key="1">
    <source>
        <dbReference type="EMBL" id="EFX04568.1"/>
    </source>
</evidence>
<reference evidence="1 2" key="1">
    <citation type="journal article" date="2011" name="Proc. Natl. Acad. Sci. U.S.A.">
        <title>Genome and transcriptome analyses of the mountain pine beetle-fungal symbiont Grosmannia clavigera, a lodgepole pine pathogen.</title>
        <authorList>
            <person name="DiGuistini S."/>
            <person name="Wang Y."/>
            <person name="Liao N.Y."/>
            <person name="Taylor G."/>
            <person name="Tanguay P."/>
            <person name="Feau N."/>
            <person name="Henrissat B."/>
            <person name="Chan S.K."/>
            <person name="Hesse-Orce U."/>
            <person name="Alamouti S.M."/>
            <person name="Tsui C.K.M."/>
            <person name="Docking R.T."/>
            <person name="Levasseur A."/>
            <person name="Haridas S."/>
            <person name="Robertson G."/>
            <person name="Birol I."/>
            <person name="Holt R.A."/>
            <person name="Marra M.A."/>
            <person name="Hamelin R.C."/>
            <person name="Hirst M."/>
            <person name="Jones S.J.M."/>
            <person name="Bohlmann J."/>
            <person name="Breuil C."/>
        </authorList>
    </citation>
    <scope>NUCLEOTIDE SEQUENCE [LARGE SCALE GENOMIC DNA]</scope>
    <source>
        <strain evidence="2">kw1407 / UAMH 11150</strain>
    </source>
</reference>